<organism evidence="1 2">
    <name type="scientific">Nannocystis exedens</name>
    <dbReference type="NCBI Taxonomy" id="54"/>
    <lineage>
        <taxon>Bacteria</taxon>
        <taxon>Pseudomonadati</taxon>
        <taxon>Myxococcota</taxon>
        <taxon>Polyangia</taxon>
        <taxon>Nannocystales</taxon>
        <taxon>Nannocystaceae</taxon>
        <taxon>Nannocystis</taxon>
    </lineage>
</organism>
<sequence>MRRVLEEPDSTCVIEAEDLDADGDLDLVVGVDLLGHSHALLHDDGGFEIELVIRARRCTSPSRKISDVVIALHGHRSAGPLAIRRGPGTRLTSAAAQFA</sequence>
<evidence type="ECO:0000313" key="1">
    <source>
        <dbReference type="EMBL" id="SFE82410.1"/>
    </source>
</evidence>
<dbReference type="Proteomes" id="UP000199400">
    <property type="component" value="Unassembled WGS sequence"/>
</dbReference>
<dbReference type="AlphaFoldDB" id="A0A1I2DR77"/>
<protein>
    <submittedName>
        <fullName evidence="1">Uncharacterized protein</fullName>
    </submittedName>
</protein>
<keyword evidence="2" id="KW-1185">Reference proteome</keyword>
<evidence type="ECO:0000313" key="2">
    <source>
        <dbReference type="Proteomes" id="UP000199400"/>
    </source>
</evidence>
<proteinExistence type="predicted"/>
<dbReference type="EMBL" id="FOMX01000020">
    <property type="protein sequence ID" value="SFE82410.1"/>
    <property type="molecule type" value="Genomic_DNA"/>
</dbReference>
<dbReference type="STRING" id="54.SAMN02745121_05662"/>
<reference evidence="2" key="1">
    <citation type="submission" date="2016-10" db="EMBL/GenBank/DDBJ databases">
        <authorList>
            <person name="Varghese N."/>
            <person name="Submissions S."/>
        </authorList>
    </citation>
    <scope>NUCLEOTIDE SEQUENCE [LARGE SCALE GENOMIC DNA]</scope>
    <source>
        <strain evidence="2">ATCC 25963</strain>
    </source>
</reference>
<name>A0A1I2DR77_9BACT</name>
<accession>A0A1I2DR77</accession>
<gene>
    <name evidence="1" type="ORF">SAMN02745121_05662</name>
</gene>